<keyword evidence="2" id="KW-1185">Reference proteome</keyword>
<dbReference type="Proteomes" id="UP000217790">
    <property type="component" value="Unassembled WGS sequence"/>
</dbReference>
<dbReference type="InParanoid" id="A0A2H3C9S0"/>
<evidence type="ECO:0000313" key="2">
    <source>
        <dbReference type="Proteomes" id="UP000217790"/>
    </source>
</evidence>
<reference evidence="2" key="1">
    <citation type="journal article" date="2017" name="Nat. Ecol. Evol.">
        <title>Genome expansion and lineage-specific genetic innovations in the forest pathogenic fungi Armillaria.</title>
        <authorList>
            <person name="Sipos G."/>
            <person name="Prasanna A.N."/>
            <person name="Walter M.C."/>
            <person name="O'Connor E."/>
            <person name="Balint B."/>
            <person name="Krizsan K."/>
            <person name="Kiss B."/>
            <person name="Hess J."/>
            <person name="Varga T."/>
            <person name="Slot J."/>
            <person name="Riley R."/>
            <person name="Boka B."/>
            <person name="Rigling D."/>
            <person name="Barry K."/>
            <person name="Lee J."/>
            <person name="Mihaltcheva S."/>
            <person name="LaButti K."/>
            <person name="Lipzen A."/>
            <person name="Waldron R."/>
            <person name="Moloney N.M."/>
            <person name="Sperisen C."/>
            <person name="Kredics L."/>
            <person name="Vagvoelgyi C."/>
            <person name="Patrignani A."/>
            <person name="Fitzpatrick D."/>
            <person name="Nagy I."/>
            <person name="Doyle S."/>
            <person name="Anderson J.B."/>
            <person name="Grigoriev I.V."/>
            <person name="Gueldener U."/>
            <person name="Muensterkoetter M."/>
            <person name="Nagy L.G."/>
        </authorList>
    </citation>
    <scope>NUCLEOTIDE SEQUENCE [LARGE SCALE GENOMIC DNA]</scope>
    <source>
        <strain evidence="2">Ar21-2</strain>
    </source>
</reference>
<organism evidence="1 2">
    <name type="scientific">Armillaria gallica</name>
    <name type="common">Bulbous honey fungus</name>
    <name type="synonym">Armillaria bulbosa</name>
    <dbReference type="NCBI Taxonomy" id="47427"/>
    <lineage>
        <taxon>Eukaryota</taxon>
        <taxon>Fungi</taxon>
        <taxon>Dikarya</taxon>
        <taxon>Basidiomycota</taxon>
        <taxon>Agaricomycotina</taxon>
        <taxon>Agaricomycetes</taxon>
        <taxon>Agaricomycetidae</taxon>
        <taxon>Agaricales</taxon>
        <taxon>Marasmiineae</taxon>
        <taxon>Physalacriaceae</taxon>
        <taxon>Armillaria</taxon>
    </lineage>
</organism>
<proteinExistence type="predicted"/>
<protein>
    <submittedName>
        <fullName evidence="1">Uncharacterized protein</fullName>
    </submittedName>
</protein>
<accession>A0A2H3C9S0</accession>
<sequence length="98" mass="11212">MKMTITWAARATKNSTATWQVDLESLFHRAKDRFPDVVWHAGKDDETEGVCGHEAIVYAQHPYSPHRNVFRRLFCFSRTSTMGHNSANDIFLVNTLDG</sequence>
<dbReference type="AlphaFoldDB" id="A0A2H3C9S0"/>
<evidence type="ECO:0000313" key="1">
    <source>
        <dbReference type="EMBL" id="PBK79815.1"/>
    </source>
</evidence>
<dbReference type="OrthoDB" id="2130750at2759"/>
<gene>
    <name evidence="1" type="ORF">ARMGADRAFT_1092780</name>
</gene>
<dbReference type="EMBL" id="KZ293759">
    <property type="protein sequence ID" value="PBK79815.1"/>
    <property type="molecule type" value="Genomic_DNA"/>
</dbReference>
<dbReference type="STRING" id="47427.A0A2H3C9S0"/>
<name>A0A2H3C9S0_ARMGA</name>